<keyword evidence="1" id="KW-1133">Transmembrane helix</keyword>
<gene>
    <name evidence="2" type="ORF">RHAB21_03698</name>
</gene>
<evidence type="ECO:0000313" key="3">
    <source>
        <dbReference type="Proteomes" id="UP000601041"/>
    </source>
</evidence>
<comment type="caution">
    <text evidence="2">The sequence shown here is derived from an EMBL/GenBank/DDBJ whole genome shotgun (WGS) entry which is preliminary data.</text>
</comment>
<evidence type="ECO:0000313" key="2">
    <source>
        <dbReference type="EMBL" id="CAD7046600.1"/>
    </source>
</evidence>
<dbReference type="Proteomes" id="UP000601041">
    <property type="component" value="Unassembled WGS sequence"/>
</dbReference>
<organism evidence="2 3">
    <name type="scientific">Pseudorhizobium halotolerans</name>
    <dbReference type="NCBI Taxonomy" id="1233081"/>
    <lineage>
        <taxon>Bacteria</taxon>
        <taxon>Pseudomonadati</taxon>
        <taxon>Pseudomonadota</taxon>
        <taxon>Alphaproteobacteria</taxon>
        <taxon>Hyphomicrobiales</taxon>
        <taxon>Rhizobiaceae</taxon>
        <taxon>Rhizobium/Agrobacterium group</taxon>
        <taxon>Pseudorhizobium</taxon>
    </lineage>
</organism>
<proteinExistence type="predicted"/>
<feature type="transmembrane region" description="Helical" evidence="1">
    <location>
        <begin position="7"/>
        <end position="24"/>
    </location>
</feature>
<keyword evidence="1" id="KW-0812">Transmembrane</keyword>
<reference evidence="2 3" key="1">
    <citation type="submission" date="2020-11" db="EMBL/GenBank/DDBJ databases">
        <authorList>
            <person name="Lassalle F."/>
        </authorList>
    </citation>
    <scope>NUCLEOTIDE SEQUENCE [LARGE SCALE GENOMIC DNA]</scope>
    <source>
        <strain evidence="2 3">AB21</strain>
    </source>
</reference>
<accession>A0ABM8PSW4</accession>
<keyword evidence="3" id="KW-1185">Reference proteome</keyword>
<name>A0ABM8PSW4_9HYPH</name>
<sequence>MEKIRNWMVAAGLAIIIVGLAWVGHGTGIIQLPATGFMSELSVWTINGSLVVAFGLIVLIGSWKLLRDEPHGPGFGDDQFLGES</sequence>
<feature type="transmembrane region" description="Helical" evidence="1">
    <location>
        <begin position="44"/>
        <end position="66"/>
    </location>
</feature>
<dbReference type="EMBL" id="CABFWE030000008">
    <property type="protein sequence ID" value="CAD7046600.1"/>
    <property type="molecule type" value="Genomic_DNA"/>
</dbReference>
<dbReference type="RefSeq" id="WP_142588811.1">
    <property type="nucleotide sequence ID" value="NZ_CABFWE030000008.1"/>
</dbReference>
<protein>
    <submittedName>
        <fullName evidence="2">Uncharacterized protein</fullName>
    </submittedName>
</protein>
<evidence type="ECO:0000256" key="1">
    <source>
        <dbReference type="SAM" id="Phobius"/>
    </source>
</evidence>
<keyword evidence="1" id="KW-0472">Membrane</keyword>